<evidence type="ECO:0000313" key="1">
    <source>
        <dbReference type="EMBL" id="GER68950.1"/>
    </source>
</evidence>
<organism evidence="1 2">
    <name type="scientific">Weizmannia acidilactici</name>
    <dbReference type="NCBI Taxonomy" id="2607726"/>
    <lineage>
        <taxon>Bacteria</taxon>
        <taxon>Bacillati</taxon>
        <taxon>Bacillota</taxon>
        <taxon>Bacilli</taxon>
        <taxon>Bacillales</taxon>
        <taxon>Bacillaceae</taxon>
        <taxon>Heyndrickxia</taxon>
    </lineage>
</organism>
<name>A0A5J4JES3_9BACI</name>
<sequence>MRTPIEKKDAFNEILKMPHESEIWILPTAEKSSQYMREIQEPKTATLFSF</sequence>
<proteinExistence type="predicted"/>
<accession>A0A5J4JES3</accession>
<comment type="caution">
    <text evidence="1">The sequence shown here is derived from an EMBL/GenBank/DDBJ whole genome shotgun (WGS) entry which is preliminary data.</text>
</comment>
<gene>
    <name evidence="1" type="ORF">BpJC7_02530</name>
</gene>
<reference evidence="1 2" key="1">
    <citation type="submission" date="2019-09" db="EMBL/GenBank/DDBJ databases">
        <title>Draft genome sequence of Bacillus sp. JC-7.</title>
        <authorList>
            <person name="Tanaka N."/>
            <person name="Shiwa Y."/>
            <person name="Fujita N."/>
            <person name="Tanasupawat S."/>
        </authorList>
    </citation>
    <scope>NUCLEOTIDE SEQUENCE [LARGE SCALE GENOMIC DNA]</scope>
    <source>
        <strain evidence="1 2">JC-7</strain>
    </source>
</reference>
<evidence type="ECO:0000313" key="2">
    <source>
        <dbReference type="Proteomes" id="UP000391919"/>
    </source>
</evidence>
<dbReference type="EMBL" id="BKZQ01000002">
    <property type="protein sequence ID" value="GER68950.1"/>
    <property type="molecule type" value="Genomic_DNA"/>
</dbReference>
<dbReference type="AlphaFoldDB" id="A0A5J4JES3"/>
<protein>
    <submittedName>
        <fullName evidence="1">Uncharacterized protein</fullName>
    </submittedName>
</protein>
<dbReference type="Proteomes" id="UP000391919">
    <property type="component" value="Unassembled WGS sequence"/>
</dbReference>
<keyword evidence="2" id="KW-1185">Reference proteome</keyword>